<comment type="caution">
    <text evidence="12">The sequence shown here is derived from an EMBL/GenBank/DDBJ whole genome shotgun (WGS) entry which is preliminary data.</text>
</comment>
<keyword evidence="13" id="KW-1185">Reference proteome</keyword>
<feature type="domain" description="RH1" evidence="10">
    <location>
        <begin position="7"/>
        <end position="115"/>
    </location>
</feature>
<dbReference type="SMART" id="SM00180">
    <property type="entry name" value="EGF_Lam"/>
    <property type="match status" value="4"/>
</dbReference>
<dbReference type="Gene3D" id="1.20.58.1770">
    <property type="match status" value="1"/>
</dbReference>
<keyword evidence="5" id="KW-0653">Protein transport</keyword>
<dbReference type="InterPro" id="IPR034744">
    <property type="entry name" value="RH2"/>
</dbReference>
<evidence type="ECO:0000256" key="5">
    <source>
        <dbReference type="ARBA" id="ARBA00022927"/>
    </source>
</evidence>
<dbReference type="InterPro" id="IPR002049">
    <property type="entry name" value="LE_dom"/>
</dbReference>
<dbReference type="PROSITE" id="PS51777">
    <property type="entry name" value="RH2"/>
    <property type="match status" value="1"/>
</dbReference>
<dbReference type="GO" id="GO:0015031">
    <property type="term" value="P:protein transport"/>
    <property type="evidence" value="ECO:0007669"/>
    <property type="project" value="UniProtKB-KW"/>
</dbReference>
<keyword evidence="2" id="KW-0245">EGF-like domain</keyword>
<evidence type="ECO:0000259" key="10">
    <source>
        <dbReference type="PROSITE" id="PS51776"/>
    </source>
</evidence>
<keyword evidence="6 8" id="KW-0175">Coiled coil</keyword>
<evidence type="ECO:0000256" key="1">
    <source>
        <dbReference type="ARBA" id="ARBA00022448"/>
    </source>
</evidence>
<keyword evidence="3" id="KW-0732">Signal</keyword>
<keyword evidence="4" id="KW-0677">Repeat</keyword>
<dbReference type="Proteomes" id="UP001623348">
    <property type="component" value="Unassembled WGS sequence"/>
</dbReference>
<feature type="compositionally biased region" description="Polar residues" evidence="9">
    <location>
        <begin position="1135"/>
        <end position="1148"/>
    </location>
</feature>
<feature type="domain" description="RH2" evidence="11">
    <location>
        <begin position="252"/>
        <end position="329"/>
    </location>
</feature>
<feature type="region of interest" description="Disordered" evidence="9">
    <location>
        <begin position="814"/>
        <end position="962"/>
    </location>
</feature>
<feature type="region of interest" description="Disordered" evidence="9">
    <location>
        <begin position="209"/>
        <end position="250"/>
    </location>
</feature>
<dbReference type="InterPro" id="IPR021563">
    <property type="entry name" value="RILP_dimer"/>
</dbReference>
<dbReference type="Gene3D" id="6.10.230.10">
    <property type="match status" value="1"/>
</dbReference>
<dbReference type="CDD" id="cd00055">
    <property type="entry name" value="EGF_Lam"/>
    <property type="match status" value="3"/>
</dbReference>
<evidence type="ECO:0000256" key="3">
    <source>
        <dbReference type="ARBA" id="ARBA00022729"/>
    </source>
</evidence>
<dbReference type="Pfam" id="PF11461">
    <property type="entry name" value="RILP"/>
    <property type="match status" value="1"/>
</dbReference>
<dbReference type="Gene3D" id="2.170.300.10">
    <property type="entry name" value="Tie2 ligand-binding domain superfamily"/>
    <property type="match status" value="3"/>
</dbReference>
<dbReference type="InterPro" id="IPR042635">
    <property type="entry name" value="MEGF10/SREC1/2-like"/>
</dbReference>
<dbReference type="SUPFAM" id="SSF161256">
    <property type="entry name" value="RILP dimerisation region"/>
    <property type="match status" value="1"/>
</dbReference>
<dbReference type="PROSITE" id="PS51776">
    <property type="entry name" value="RH1"/>
    <property type="match status" value="1"/>
</dbReference>
<gene>
    <name evidence="12" type="ORF">GRJ2_002274300</name>
</gene>
<dbReference type="AlphaFoldDB" id="A0ABC9XK65"/>
<evidence type="ECO:0000313" key="12">
    <source>
        <dbReference type="EMBL" id="GAB0198089.1"/>
    </source>
</evidence>
<dbReference type="InterPro" id="IPR000742">
    <property type="entry name" value="EGF"/>
</dbReference>
<protein>
    <submittedName>
        <fullName evidence="12">Scavenger receptor class F member 1</fullName>
    </submittedName>
</protein>
<feature type="compositionally biased region" description="Polar residues" evidence="9">
    <location>
        <begin position="1087"/>
        <end position="1099"/>
    </location>
</feature>
<sequence>MAEPWRGAEPLWRTPPGRLAPPHVYRMAGALGAELRRLSGRFGPEAVAGLVPPIVRLLELLEALVAPAGAEGEAAAPPAGRQDAEDPEQRLWEAERRERALHGRLARLEEQNRQLLGQLAESQSQEDSTARKEREVMLRLKEVVDKQRDELRAQAHEIVCKSRDTEALQEQLHRFMAMNEDLRHKVAVVQAQLKSALEKKSDLEAAMLQTQKEMSRRSRTAPEIQWPKPSPEGVPSPTEEPQHQDTGKSPAHCCFSREELQQILQERNELKTNLFLVQEELAYYQRELLNEERVPSFFLDAMKSTIKRQRKKIRAKMLGTAEESASSDEDEGSWLPARGTDCTDAQPPESKIRSLFPAGPACCPGWKQEGRECAAGCPKQYWGPDCKRSCPCHPNGTCDPASGLCTCDPNHWGRLCQFPCQCGPHGRCNPLTGACRCEPGWWAHTCKKQCQCNPASSHCDPLTGHCRCLPGWWGRRCSFKCSCNLSPCTQENGKCECKAGFWGPACQWRCDCLHGSCSPLSGHCSCNPGYQGRSCRDPCPVGKYGSQCVHSCGSCKRSQPCSPVDGFCLACQPGWNGTLCKEPCVPGFHGEDCLQPCPRCRRGEVCDPETGSCLHCEPGWMGPSCNSSCPAGTFGDGCQFLCPECVAGSCDPTSGACICQAGYWGASCNDTCPEGYFGVNCSSPCQCSRGTCHPVGGNCVLSLKDHGALAAAILVPLLLLLLCVACCCCGAGPADARDRAAVPDDDVVARMKHHVRGVLANLSAMMPCFSLGGYKLPKVTVSHHDTEIPFNPSFIEPPSATWVSDSSFSSSFEIDEGPEYSVPPREGVPLLGGAELQGEGSPLSEALPDPSAFDSEDVSQPFAIPRTSSIAKAKRPSVSFAEGTKFGAAETPSPGRKPKTPWGPSKLSPPPGDTAAESPTDRPASDCYESPEPLGKGEESHRPSPRATPGGRRRVVSGTRHVAQRVEALEAAAKSGSWEAKGKEPNVTTIYMMVGTAGQDPKAEGGSEGPVQAVLKRLGSLQRGKWAAKEEPKVKRSAEAIQKPPRRALAQHRDSLNSCRQRESIPEAPAEPSPGKHQHLPGKRQSFLLSSPSPKSTGAQDGAGDAVEKGKSPDLVLSLKRNDEAAPEEEPKYENVTSGSANSPPGPC</sequence>
<evidence type="ECO:0000256" key="4">
    <source>
        <dbReference type="ARBA" id="ARBA00022737"/>
    </source>
</evidence>
<feature type="compositionally biased region" description="Basic and acidic residues" evidence="9">
    <location>
        <begin position="1120"/>
        <end position="1133"/>
    </location>
</feature>
<proteinExistence type="predicted"/>
<feature type="region of interest" description="Disordered" evidence="9">
    <location>
        <begin position="318"/>
        <end position="346"/>
    </location>
</feature>
<feature type="compositionally biased region" description="Basic and acidic residues" evidence="9">
    <location>
        <begin position="1051"/>
        <end position="1065"/>
    </location>
</feature>
<dbReference type="PANTHER" id="PTHR24043">
    <property type="entry name" value="SCAVENGER RECEPTOR CLASS F"/>
    <property type="match status" value="1"/>
</dbReference>
<dbReference type="EMBL" id="BAAFJT010000019">
    <property type="protein sequence ID" value="GAB0198089.1"/>
    <property type="molecule type" value="Genomic_DNA"/>
</dbReference>
<keyword evidence="7" id="KW-1015">Disulfide bond</keyword>
<evidence type="ECO:0000256" key="2">
    <source>
        <dbReference type="ARBA" id="ARBA00022536"/>
    </source>
</evidence>
<organism evidence="12 13">
    <name type="scientific">Grus japonensis</name>
    <name type="common">Japanese crane</name>
    <name type="synonym">Red-crowned crane</name>
    <dbReference type="NCBI Taxonomy" id="30415"/>
    <lineage>
        <taxon>Eukaryota</taxon>
        <taxon>Metazoa</taxon>
        <taxon>Chordata</taxon>
        <taxon>Craniata</taxon>
        <taxon>Vertebrata</taxon>
        <taxon>Euteleostomi</taxon>
        <taxon>Archelosauria</taxon>
        <taxon>Archosauria</taxon>
        <taxon>Dinosauria</taxon>
        <taxon>Saurischia</taxon>
        <taxon>Theropoda</taxon>
        <taxon>Coelurosauria</taxon>
        <taxon>Aves</taxon>
        <taxon>Neognathae</taxon>
        <taxon>Neoaves</taxon>
        <taxon>Gruiformes</taxon>
        <taxon>Gruidae</taxon>
        <taxon>Grus</taxon>
    </lineage>
</organism>
<evidence type="ECO:0000256" key="9">
    <source>
        <dbReference type="SAM" id="MobiDB-lite"/>
    </source>
</evidence>
<dbReference type="PRINTS" id="PR00011">
    <property type="entry name" value="EGFLAMININ"/>
</dbReference>
<name>A0ABC9XK65_GRUJA</name>
<dbReference type="PROSITE" id="PS00022">
    <property type="entry name" value="EGF_1"/>
    <property type="match status" value="3"/>
</dbReference>
<evidence type="ECO:0000256" key="8">
    <source>
        <dbReference type="SAM" id="Coils"/>
    </source>
</evidence>
<dbReference type="InterPro" id="IPR034743">
    <property type="entry name" value="RH1"/>
</dbReference>
<evidence type="ECO:0000313" key="13">
    <source>
        <dbReference type="Proteomes" id="UP001623348"/>
    </source>
</evidence>
<evidence type="ECO:0000256" key="6">
    <source>
        <dbReference type="ARBA" id="ARBA00023054"/>
    </source>
</evidence>
<evidence type="ECO:0000256" key="7">
    <source>
        <dbReference type="ARBA" id="ARBA00023157"/>
    </source>
</evidence>
<keyword evidence="1" id="KW-0813">Transport</keyword>
<keyword evidence="12" id="KW-0675">Receptor</keyword>
<accession>A0ABC9XK65</accession>
<evidence type="ECO:0000259" key="11">
    <source>
        <dbReference type="PROSITE" id="PS51777"/>
    </source>
</evidence>
<feature type="coiled-coil region" evidence="8">
    <location>
        <begin position="91"/>
        <end position="125"/>
    </location>
</feature>
<dbReference type="Pfam" id="PF09744">
    <property type="entry name" value="RH1"/>
    <property type="match status" value="1"/>
</dbReference>
<feature type="region of interest" description="Disordered" evidence="9">
    <location>
        <begin position="1022"/>
        <end position="1148"/>
    </location>
</feature>
<dbReference type="SMART" id="SM00181">
    <property type="entry name" value="EGF"/>
    <property type="match status" value="6"/>
</dbReference>
<reference evidence="12 13" key="1">
    <citation type="submission" date="2024-06" db="EMBL/GenBank/DDBJ databases">
        <title>The draft genome of Grus japonensis, version 3.</title>
        <authorList>
            <person name="Nabeshima K."/>
            <person name="Suzuki S."/>
            <person name="Onuma M."/>
        </authorList>
    </citation>
    <scope>NUCLEOTIDE SEQUENCE [LARGE SCALE GENOMIC DNA]</scope>
    <source>
        <strain evidence="12 13">451A</strain>
    </source>
</reference>
<feature type="compositionally biased region" description="Basic and acidic residues" evidence="9">
    <location>
        <begin position="1027"/>
        <end position="1038"/>
    </location>
</feature>
<dbReference type="Pfam" id="PF00053">
    <property type="entry name" value="EGF_laminin"/>
    <property type="match status" value="2"/>
</dbReference>
<dbReference type="FunFam" id="2.170.300.10:FF:000041">
    <property type="entry name" value="Tyrosine protein kinase receptor tie-1, putative"/>
    <property type="match status" value="1"/>
</dbReference>
<dbReference type="PANTHER" id="PTHR24043:SF0">
    <property type="entry name" value="SCAVENGER RECEPTOR CLASS F MEMBER 1"/>
    <property type="match status" value="1"/>
</dbReference>